<dbReference type="Proteomes" id="UP000636800">
    <property type="component" value="Unassembled WGS sequence"/>
</dbReference>
<reference evidence="3 4" key="1">
    <citation type="journal article" date="2020" name="Nat. Food">
        <title>A phased Vanilla planifolia genome enables genetic improvement of flavour and production.</title>
        <authorList>
            <person name="Hasing T."/>
            <person name="Tang H."/>
            <person name="Brym M."/>
            <person name="Khazi F."/>
            <person name="Huang T."/>
            <person name="Chambers A.H."/>
        </authorList>
    </citation>
    <scope>NUCLEOTIDE SEQUENCE [LARGE SCALE GENOMIC DNA]</scope>
    <source>
        <tissue evidence="1">Leaf</tissue>
    </source>
</reference>
<keyword evidence="3" id="KW-1185">Reference proteome</keyword>
<protein>
    <submittedName>
        <fullName evidence="1">Uncharacterized protein</fullName>
    </submittedName>
</protein>
<dbReference type="EMBL" id="JADCNL010000631">
    <property type="protein sequence ID" value="KAG0445935.1"/>
    <property type="molecule type" value="Genomic_DNA"/>
</dbReference>
<organism evidence="1 3">
    <name type="scientific">Vanilla planifolia</name>
    <name type="common">Vanilla</name>
    <dbReference type="NCBI Taxonomy" id="51239"/>
    <lineage>
        <taxon>Eukaryota</taxon>
        <taxon>Viridiplantae</taxon>
        <taxon>Streptophyta</taxon>
        <taxon>Embryophyta</taxon>
        <taxon>Tracheophyta</taxon>
        <taxon>Spermatophyta</taxon>
        <taxon>Magnoliopsida</taxon>
        <taxon>Liliopsida</taxon>
        <taxon>Asparagales</taxon>
        <taxon>Orchidaceae</taxon>
        <taxon>Vanilloideae</taxon>
        <taxon>Vanilleae</taxon>
        <taxon>Vanilla</taxon>
    </lineage>
</organism>
<dbReference type="AlphaFoldDB" id="A0A835P4Y2"/>
<gene>
    <name evidence="1" type="ORF">HPP92_029073</name>
    <name evidence="2" type="ORF">HPP92_029084</name>
</gene>
<evidence type="ECO:0000313" key="3">
    <source>
        <dbReference type="Proteomes" id="UP000636800"/>
    </source>
</evidence>
<name>A0A835P4Y2_VANPL</name>
<dbReference type="Proteomes" id="UP000639772">
    <property type="component" value="Unassembled WGS sequence"/>
</dbReference>
<comment type="caution">
    <text evidence="1">The sequence shown here is derived from an EMBL/GenBank/DDBJ whole genome shotgun (WGS) entry which is preliminary data.</text>
</comment>
<dbReference type="EMBL" id="JADCNM010000632">
    <property type="protein sequence ID" value="KAG0445943.1"/>
    <property type="molecule type" value="Genomic_DNA"/>
</dbReference>
<proteinExistence type="predicted"/>
<sequence length="182" mass="20068">MAGQPVSSPASSALNFCPRRLSLSLAVSGCPSAFLQQPSLNPKSLTLQEKDFGNQLLEDDGIQILASTGGSTADQQEPYYDPMDERCLLTGYRHSIGNESKAEKAFMDYEQPRVCYQKRCGWQMVVWEGRKVGLCAGCSKELNRIGWVGVAQEGFGSSYNFNAVWRSKVRRNVAVDAGWMKG</sequence>
<evidence type="ECO:0000313" key="1">
    <source>
        <dbReference type="EMBL" id="KAG0445935.1"/>
    </source>
</evidence>
<evidence type="ECO:0000313" key="4">
    <source>
        <dbReference type="Proteomes" id="UP000639772"/>
    </source>
</evidence>
<accession>A0A835P4Y2</accession>
<evidence type="ECO:0000313" key="2">
    <source>
        <dbReference type="EMBL" id="KAG0445943.1"/>
    </source>
</evidence>